<reference evidence="1 2" key="1">
    <citation type="submission" date="2020-01" db="EMBL/GenBank/DDBJ databases">
        <title>Paenibacillus soybeanensis sp. nov. isolated from the nodules of soybean (Glycine max(L.) Merr).</title>
        <authorList>
            <person name="Wang H."/>
        </authorList>
    </citation>
    <scope>NUCLEOTIDE SEQUENCE [LARGE SCALE GENOMIC DNA]</scope>
    <source>
        <strain evidence="1 2">T1</strain>
    </source>
</reference>
<sequence length="293" mass="33816">MRSEREMMDLILGVAREDGRIRAAYMNGSRTNPNAPRDIFQDYDVVYVVTETASFLRDRGWLAVFGERLMMQEPDKLDLDLGHPAEVDRSYGYLMLFADGNRIDLTIQIAEETLATYGQDMLTVPLLDKDGLLPVIPAPTEADYFVRKPTKAQFDFCANEFWWCLQNAAKGIWRDELPYARQMFELTSRKSLEEMIAWWIGMRHGYRVSAGKMGKYFKRYLPPDVWKQYEGTFSDGSREHFWQAIFTACALFRGLAADVAASCSFAYPHHDDANMTAYLERVRNLPQDATDIY</sequence>
<keyword evidence="2" id="KW-1185">Reference proteome</keyword>
<dbReference type="InterPro" id="IPR007530">
    <property type="entry name" value="Aminoglycoside_adenylylTfrase"/>
</dbReference>
<evidence type="ECO:0000313" key="1">
    <source>
        <dbReference type="EMBL" id="NBD24119.1"/>
    </source>
</evidence>
<dbReference type="SUPFAM" id="SSF81631">
    <property type="entry name" value="PAP/OAS1 substrate-binding domain"/>
    <property type="match status" value="1"/>
</dbReference>
<dbReference type="SUPFAM" id="SSF81301">
    <property type="entry name" value="Nucleotidyltransferase"/>
    <property type="match status" value="1"/>
</dbReference>
<dbReference type="RefSeq" id="WP_161742919.1">
    <property type="nucleotide sequence ID" value="NZ_JAAAMV010000004.1"/>
</dbReference>
<dbReference type="EMBL" id="JAAAMV010000004">
    <property type="protein sequence ID" value="NBD24119.1"/>
    <property type="molecule type" value="Genomic_DNA"/>
</dbReference>
<dbReference type="InterPro" id="IPR043519">
    <property type="entry name" value="NT_sf"/>
</dbReference>
<evidence type="ECO:0000313" key="2">
    <source>
        <dbReference type="Proteomes" id="UP000665561"/>
    </source>
</evidence>
<accession>A0ABW9XNZ6</accession>
<dbReference type="PIRSF" id="PIRSF000812">
    <property type="entry name" value="AAD"/>
    <property type="match status" value="1"/>
</dbReference>
<protein>
    <submittedName>
        <fullName evidence="1">Aminoglycoside 6-adenylyltransferase</fullName>
    </submittedName>
</protein>
<dbReference type="Proteomes" id="UP000665561">
    <property type="component" value="Unassembled WGS sequence"/>
</dbReference>
<organism evidence="1 2">
    <name type="scientific">Paenibacillus glycinis</name>
    <dbReference type="NCBI Taxonomy" id="2697035"/>
    <lineage>
        <taxon>Bacteria</taxon>
        <taxon>Bacillati</taxon>
        <taxon>Bacillota</taxon>
        <taxon>Bacilli</taxon>
        <taxon>Bacillales</taxon>
        <taxon>Paenibacillaceae</taxon>
        <taxon>Paenibacillus</taxon>
    </lineage>
</organism>
<dbReference type="Pfam" id="PF04439">
    <property type="entry name" value="Adenyl_transf"/>
    <property type="match status" value="1"/>
</dbReference>
<dbReference type="Gene3D" id="3.30.460.10">
    <property type="entry name" value="Beta Polymerase, domain 2"/>
    <property type="match status" value="1"/>
</dbReference>
<comment type="caution">
    <text evidence="1">The sequence shown here is derived from an EMBL/GenBank/DDBJ whole genome shotgun (WGS) entry which is preliminary data.</text>
</comment>
<proteinExistence type="predicted"/>
<gene>
    <name evidence="1" type="ORF">GT019_09560</name>
</gene>
<dbReference type="Gene3D" id="1.20.120.330">
    <property type="entry name" value="Nucleotidyltransferases domain 2"/>
    <property type="match status" value="1"/>
</dbReference>
<name>A0ABW9XNZ6_9BACL</name>